<gene>
    <name evidence="2" type="ORF">Golob_027240</name>
</gene>
<dbReference type="Proteomes" id="UP000593572">
    <property type="component" value="Unassembled WGS sequence"/>
</dbReference>
<comment type="caution">
    <text evidence="2">The sequence shown here is derived from an EMBL/GenBank/DDBJ whole genome shotgun (WGS) entry which is preliminary data.</text>
</comment>
<feature type="transmembrane region" description="Helical" evidence="1">
    <location>
        <begin position="47"/>
        <end position="70"/>
    </location>
</feature>
<keyword evidence="1" id="KW-0812">Transmembrane</keyword>
<reference evidence="2 3" key="1">
    <citation type="journal article" date="2019" name="Genome Biol. Evol.">
        <title>Insights into the evolution of the New World diploid cottons (Gossypium, subgenus Houzingenia) based on genome sequencing.</title>
        <authorList>
            <person name="Grover C.E."/>
            <person name="Arick M.A. 2nd"/>
            <person name="Thrash A."/>
            <person name="Conover J.L."/>
            <person name="Sanders W.S."/>
            <person name="Peterson D.G."/>
            <person name="Frelichowski J.E."/>
            <person name="Scheffler J.A."/>
            <person name="Scheffler B.E."/>
            <person name="Wendel J.F."/>
        </authorList>
    </citation>
    <scope>NUCLEOTIDE SEQUENCE [LARGE SCALE GENOMIC DNA]</scope>
    <source>
        <strain evidence="2">157</strain>
        <tissue evidence="2">Leaf</tissue>
    </source>
</reference>
<dbReference type="AlphaFoldDB" id="A0A7J8LXQ2"/>
<proteinExistence type="predicted"/>
<organism evidence="2 3">
    <name type="scientific">Gossypium lobatum</name>
    <dbReference type="NCBI Taxonomy" id="34289"/>
    <lineage>
        <taxon>Eukaryota</taxon>
        <taxon>Viridiplantae</taxon>
        <taxon>Streptophyta</taxon>
        <taxon>Embryophyta</taxon>
        <taxon>Tracheophyta</taxon>
        <taxon>Spermatophyta</taxon>
        <taxon>Magnoliopsida</taxon>
        <taxon>eudicotyledons</taxon>
        <taxon>Gunneridae</taxon>
        <taxon>Pentapetalae</taxon>
        <taxon>rosids</taxon>
        <taxon>malvids</taxon>
        <taxon>Malvales</taxon>
        <taxon>Malvaceae</taxon>
        <taxon>Malvoideae</taxon>
        <taxon>Gossypium</taxon>
    </lineage>
</organism>
<name>A0A7J8LXQ2_9ROSI</name>
<evidence type="ECO:0000313" key="3">
    <source>
        <dbReference type="Proteomes" id="UP000593572"/>
    </source>
</evidence>
<keyword evidence="1" id="KW-0472">Membrane</keyword>
<evidence type="ECO:0000313" key="2">
    <source>
        <dbReference type="EMBL" id="MBA0557196.1"/>
    </source>
</evidence>
<keyword evidence="1" id="KW-1133">Transmembrane helix</keyword>
<sequence length="86" mass="9728">MHSHQPYWSLLLVHSASLSGMQISHSNLGLAFKRSSLIITSHAVRYLLISFCGKSYILLGFLVVLCVLWVQQQLCCMLPKNVRLNL</sequence>
<dbReference type="EMBL" id="JABEZX010000005">
    <property type="protein sequence ID" value="MBA0557196.1"/>
    <property type="molecule type" value="Genomic_DNA"/>
</dbReference>
<evidence type="ECO:0000256" key="1">
    <source>
        <dbReference type="SAM" id="Phobius"/>
    </source>
</evidence>
<accession>A0A7J8LXQ2</accession>
<protein>
    <submittedName>
        <fullName evidence="2">Uncharacterized protein</fullName>
    </submittedName>
</protein>
<keyword evidence="3" id="KW-1185">Reference proteome</keyword>